<dbReference type="AlphaFoldDB" id="A0A7S3SRV1"/>
<protein>
    <recommendedName>
        <fullName evidence="5">Flavin-containing monooxygenase</fullName>
    </recommendedName>
</protein>
<gene>
    <name evidence="4" type="ORF">EHUX00137_LOCUS25235</name>
</gene>
<dbReference type="Gene3D" id="3.50.50.60">
    <property type="entry name" value="FAD/NAD(P)-binding domain"/>
    <property type="match status" value="1"/>
</dbReference>
<dbReference type="InterPro" id="IPR050982">
    <property type="entry name" value="Auxin_biosynth/cation_transpt"/>
</dbReference>
<dbReference type="PANTHER" id="PTHR43539">
    <property type="entry name" value="FLAVIN-BINDING MONOOXYGENASE-LIKE PROTEIN (AFU_ORTHOLOGUE AFUA_4G09220)"/>
    <property type="match status" value="1"/>
</dbReference>
<keyword evidence="3" id="KW-1133">Transmembrane helix</keyword>
<evidence type="ECO:0000313" key="4">
    <source>
        <dbReference type="EMBL" id="CAE0562180.1"/>
    </source>
</evidence>
<sequence>MDGEAALAAAVALPLAARAVRGAVLETRALGQPAVPQPASPAADAGWTHSTRTGSIGGSDLEIKDLTQRSVRVTLGAASRAAGSAETEPDEEVDVLVVGGAAAGLAASACCQREGLTCVVIEKNEASGDIWRSRYHRLHLHDIIEECHLSSVNGVSSHHLPLLQMPATYPTYPSREQFARYLANYRSVLGLRVEYRSLVAGMAPSQAAGGGWAVDVARLDGASRKRFVARNVIFANGVYNDALLPPLQGKGRFCGKIVHSSRYTNATDLGWANGKRVLVVGWGNSGSEIALDLVEHGARPTLLARSPQVVVPRDHLQLAQRLLHSHLNPLLALPFGWLALLPVLLLTDPVLKLAARIKYGGSLARAGLPQHWKGPLLRLLTEGVPPMMDVGTVQACIDGRIAVRREGLAGIDADGRVVFSDGSAEPFDGIVLATGYHLFSGHRHFLDAASLQRLGTGKEAIKTGSVVPGCELRLPNVWALFGRLQMIRDAAPALGRRIARRVHGGSRWRGAASWVWWVVEHVLIAWAVLAARRRLKQKARQLR</sequence>
<reference evidence="4" key="1">
    <citation type="submission" date="2021-01" db="EMBL/GenBank/DDBJ databases">
        <authorList>
            <person name="Corre E."/>
            <person name="Pelletier E."/>
            <person name="Niang G."/>
            <person name="Scheremetjew M."/>
            <person name="Finn R."/>
            <person name="Kale V."/>
            <person name="Holt S."/>
            <person name="Cochrane G."/>
            <person name="Meng A."/>
            <person name="Brown T."/>
            <person name="Cohen L."/>
        </authorList>
    </citation>
    <scope>NUCLEOTIDE SEQUENCE</scope>
    <source>
        <strain evidence="4">379</strain>
    </source>
</reference>
<feature type="region of interest" description="Disordered" evidence="2">
    <location>
        <begin position="33"/>
        <end position="59"/>
    </location>
</feature>
<dbReference type="GO" id="GO:0050660">
    <property type="term" value="F:flavin adenine dinucleotide binding"/>
    <property type="evidence" value="ECO:0007669"/>
    <property type="project" value="TreeGrafter"/>
</dbReference>
<evidence type="ECO:0000256" key="2">
    <source>
        <dbReference type="SAM" id="MobiDB-lite"/>
    </source>
</evidence>
<keyword evidence="3" id="KW-0812">Transmembrane</keyword>
<feature type="transmembrane region" description="Helical" evidence="3">
    <location>
        <begin position="514"/>
        <end position="531"/>
    </location>
</feature>
<keyword evidence="3" id="KW-0472">Membrane</keyword>
<dbReference type="PANTHER" id="PTHR43539:SF78">
    <property type="entry name" value="FLAVIN-CONTAINING MONOOXYGENASE"/>
    <property type="match status" value="1"/>
</dbReference>
<dbReference type="InterPro" id="IPR036188">
    <property type="entry name" value="FAD/NAD-bd_sf"/>
</dbReference>
<name>A0A7S3SRV1_EMIHU</name>
<proteinExistence type="predicted"/>
<dbReference type="SUPFAM" id="SSF51905">
    <property type="entry name" value="FAD/NAD(P)-binding domain"/>
    <property type="match status" value="2"/>
</dbReference>
<dbReference type="PRINTS" id="PR00411">
    <property type="entry name" value="PNDRDTASEI"/>
</dbReference>
<accession>A0A7S3SRV1</accession>
<evidence type="ECO:0008006" key="5">
    <source>
        <dbReference type="Google" id="ProtNLM"/>
    </source>
</evidence>
<evidence type="ECO:0000256" key="1">
    <source>
        <dbReference type="ARBA" id="ARBA00023002"/>
    </source>
</evidence>
<evidence type="ECO:0000256" key="3">
    <source>
        <dbReference type="SAM" id="Phobius"/>
    </source>
</evidence>
<organism evidence="4">
    <name type="scientific">Emiliania huxleyi</name>
    <name type="common">Coccolithophore</name>
    <name type="synonym">Pontosphaera huxleyi</name>
    <dbReference type="NCBI Taxonomy" id="2903"/>
    <lineage>
        <taxon>Eukaryota</taxon>
        <taxon>Haptista</taxon>
        <taxon>Haptophyta</taxon>
        <taxon>Prymnesiophyceae</taxon>
        <taxon>Isochrysidales</taxon>
        <taxon>Noelaerhabdaceae</taxon>
        <taxon>Emiliania</taxon>
    </lineage>
</organism>
<keyword evidence="1" id="KW-0560">Oxidoreductase</keyword>
<dbReference type="Pfam" id="PF13738">
    <property type="entry name" value="Pyr_redox_3"/>
    <property type="match status" value="1"/>
</dbReference>
<dbReference type="EMBL" id="HBIR01032481">
    <property type="protein sequence ID" value="CAE0562180.1"/>
    <property type="molecule type" value="Transcribed_RNA"/>
</dbReference>
<dbReference type="GO" id="GO:0004497">
    <property type="term" value="F:monooxygenase activity"/>
    <property type="evidence" value="ECO:0007669"/>
    <property type="project" value="TreeGrafter"/>
</dbReference>